<dbReference type="SUPFAM" id="SSF53098">
    <property type="entry name" value="Ribonuclease H-like"/>
    <property type="match status" value="1"/>
</dbReference>
<evidence type="ECO:0008006" key="3">
    <source>
        <dbReference type="Google" id="ProtNLM"/>
    </source>
</evidence>
<protein>
    <recommendedName>
        <fullName evidence="3">Piwi domain-containing protein</fullName>
    </recommendedName>
</protein>
<dbReference type="CDD" id="cd04659">
    <property type="entry name" value="Piwi_piwi-like_ProArk"/>
    <property type="match status" value="1"/>
</dbReference>
<dbReference type="InterPro" id="IPR036397">
    <property type="entry name" value="RNaseH_sf"/>
</dbReference>
<proteinExistence type="predicted"/>
<dbReference type="AlphaFoldDB" id="A0A0P6Y3D0"/>
<dbReference type="Proteomes" id="UP000050417">
    <property type="component" value="Unassembled WGS sequence"/>
</dbReference>
<evidence type="ECO:0000313" key="1">
    <source>
        <dbReference type="EMBL" id="KPL79425.1"/>
    </source>
</evidence>
<dbReference type="EMBL" id="LGCL01000012">
    <property type="protein sequence ID" value="KPL79425.1"/>
    <property type="molecule type" value="Genomic_DNA"/>
</dbReference>
<gene>
    <name evidence="1" type="ORF">ADN00_02600</name>
</gene>
<dbReference type="OrthoDB" id="530017at2"/>
<evidence type="ECO:0000313" key="2">
    <source>
        <dbReference type="Proteomes" id="UP000050417"/>
    </source>
</evidence>
<accession>A0A0P6Y3D0</accession>
<dbReference type="GO" id="GO:0003676">
    <property type="term" value="F:nucleic acid binding"/>
    <property type="evidence" value="ECO:0007669"/>
    <property type="project" value="InterPro"/>
</dbReference>
<keyword evidence="2" id="KW-1185">Reference proteome</keyword>
<dbReference type="RefSeq" id="WP_075061402.1">
    <property type="nucleotide sequence ID" value="NZ_LGCL01000012.1"/>
</dbReference>
<dbReference type="InterPro" id="IPR012337">
    <property type="entry name" value="RNaseH-like_sf"/>
</dbReference>
<sequence length="504" mass="57708">MIKIKYLQEPALQFGGYFEHQDAKTGLSEFGPFGKNIPGLHPTEINLGFIGTRETVSWAQEWIERCGEYIESENIKRNKPSTSQSIEGQLFDTEALFDSPQTLNRLEKILTPDFIGFNNDSAFNCSFQTNDRWVRYIQPRELIEILALDNKTDIIWKMVNLFDENIANIAANDPTPDIIILALPPEIENKAHSVRISGNYFLNFRRAIKARSMKWNIPLQLITKSTVTGEGKNVQDVATRAWNFCTAQYYKANGVPWRITSLDEATCFIGVSFFIAKDLSDIVTMRSSVAQAFDFMGQGLILRGDYFNWDVQRLGKTPHLTYDGAKKLVKDTLNEYIRLKGYPPRRVVIHKTSEFWGKEHIDFNELDGFQNGINEVFGRCEIDLVSLAQSGVRLFREGKYPPLRGTYFSINNAYHLLFTMGYIPFLETFPKPYVPEPWQIMQHIGGSSPEDLFKEILALTKMNVNNCAFADGSPITLSFSRMVGEIMKHIPENGIVQPKYRFYM</sequence>
<reference evidence="1 2" key="1">
    <citation type="submission" date="2015-07" db="EMBL/GenBank/DDBJ databases">
        <title>Genome sequence of Ornatilinea apprima DSM 23815.</title>
        <authorList>
            <person name="Hemp J."/>
            <person name="Ward L.M."/>
            <person name="Pace L.A."/>
            <person name="Fischer W.W."/>
        </authorList>
    </citation>
    <scope>NUCLEOTIDE SEQUENCE [LARGE SCALE GENOMIC DNA]</scope>
    <source>
        <strain evidence="1 2">P3M-1</strain>
    </source>
</reference>
<organism evidence="1 2">
    <name type="scientific">Ornatilinea apprima</name>
    <dbReference type="NCBI Taxonomy" id="1134406"/>
    <lineage>
        <taxon>Bacteria</taxon>
        <taxon>Bacillati</taxon>
        <taxon>Chloroflexota</taxon>
        <taxon>Anaerolineae</taxon>
        <taxon>Anaerolineales</taxon>
        <taxon>Anaerolineaceae</taxon>
        <taxon>Ornatilinea</taxon>
    </lineage>
</organism>
<dbReference type="Gene3D" id="3.30.420.10">
    <property type="entry name" value="Ribonuclease H-like superfamily/Ribonuclease H"/>
    <property type="match status" value="1"/>
</dbReference>
<dbReference type="STRING" id="1134406.ADN00_02600"/>
<comment type="caution">
    <text evidence="1">The sequence shown here is derived from an EMBL/GenBank/DDBJ whole genome shotgun (WGS) entry which is preliminary data.</text>
</comment>
<name>A0A0P6Y3D0_9CHLR</name>